<dbReference type="SUPFAM" id="SSF56219">
    <property type="entry name" value="DNase I-like"/>
    <property type="match status" value="1"/>
</dbReference>
<protein>
    <submittedName>
        <fullName evidence="1">Uncharacterized protein</fullName>
    </submittedName>
</protein>
<dbReference type="OrthoDB" id="9793162at2"/>
<dbReference type="NCBIfam" id="NF003840">
    <property type="entry name" value="PRK05421.1-2"/>
    <property type="match status" value="1"/>
</dbReference>
<dbReference type="AlphaFoldDB" id="A0A249DWC8"/>
<dbReference type="NCBIfam" id="NF003841">
    <property type="entry name" value="PRK05421.1-3"/>
    <property type="match status" value="1"/>
</dbReference>
<dbReference type="Pfam" id="PF03372">
    <property type="entry name" value="Exo_endo_phos"/>
    <property type="match status" value="1"/>
</dbReference>
<dbReference type="InterPro" id="IPR005135">
    <property type="entry name" value="Endo/exonuclease/phosphatase"/>
</dbReference>
<dbReference type="GO" id="GO:0003824">
    <property type="term" value="F:catalytic activity"/>
    <property type="evidence" value="ECO:0007669"/>
    <property type="project" value="InterPro"/>
</dbReference>
<dbReference type="NCBIfam" id="NF003842">
    <property type="entry name" value="PRK05421.1-4"/>
    <property type="match status" value="1"/>
</dbReference>
<evidence type="ECO:0000313" key="2">
    <source>
        <dbReference type="Proteomes" id="UP000216438"/>
    </source>
</evidence>
<dbReference type="InterPro" id="IPR036691">
    <property type="entry name" value="Endo/exonu/phosph_ase_sf"/>
</dbReference>
<accession>A0A249DWC8</accession>
<dbReference type="EMBL" id="CP016303">
    <property type="protein sequence ID" value="ASX25848.1"/>
    <property type="molecule type" value="Genomic_DNA"/>
</dbReference>
<gene>
    <name evidence="1" type="ORF">BA171_01470</name>
</gene>
<sequence>MLKTKKTYAIRYVNGQPVKHIFSDFNSQPKYSRISKLPLTITKTFRVMVWNILKQQRKGWLSVLKKNGENTQLMLLQEVKTNPEMLDFVASYYLTADQVPAFSLPKHSYGVMTLSSAFPIYCYPLRTREPLLGFAKSALITVYPTYKENLLMVINIHAINFSLGIENYNQQLEPIGKQIAAHKGPVILAGDFNTWSKKRVKALKAFTQNMNLEEVLFPVDNRSLVFGRPLDFIFFRGLNLIHSSVLATQASDHNPLLVQFDVSSNTID</sequence>
<evidence type="ECO:0000313" key="1">
    <source>
        <dbReference type="EMBL" id="ASX25848.1"/>
    </source>
</evidence>
<dbReference type="Proteomes" id="UP000216438">
    <property type="component" value="Chromosome"/>
</dbReference>
<dbReference type="Gene3D" id="3.60.10.10">
    <property type="entry name" value="Endonuclease/exonuclease/phosphatase"/>
    <property type="match status" value="1"/>
</dbReference>
<name>A0A249DWC8_9ENTR</name>
<reference evidence="1 2" key="2">
    <citation type="submission" date="2017-09" db="EMBL/GenBank/DDBJ databases">
        <title>The genome of whitefly Bemisia tabaci, a global crop pest, provides novel insights into virus transmission, host adaptation and insecticide resistance.</title>
        <authorList>
            <person name="Kaur N."/>
            <person name="Kliot A."/>
            <person name="Pinheiro P.V."/>
            <person name="Luan J."/>
            <person name="Zheng Y."/>
            <person name="Liu W."/>
            <person name="Sun H."/>
            <person name="Yang X."/>
            <person name="Xu Y."/>
            <person name="Luo Y."/>
            <person name="Kruse A."/>
            <person name="Fisher T.W."/>
            <person name="Nelson D.R."/>
            <person name="Elimelech M."/>
            <person name="MacCoss M."/>
            <person name="Johnson R."/>
            <person name="Cohen E."/>
            <person name="Hunter W.B."/>
            <person name="Brown J.K."/>
            <person name="Jander G."/>
            <person name="Cilia M."/>
            <person name="Douglas A.E."/>
            <person name="Ghanim M."/>
            <person name="Simmons A.M."/>
            <person name="Wintermantel W.M."/>
            <person name="Ling K.-S."/>
            <person name="Fei Z."/>
        </authorList>
    </citation>
    <scope>NUCLEOTIDE SEQUENCE [LARGE SCALE GENOMIC DNA]</scope>
    <source>
        <strain evidence="1 2">MEAM1</strain>
    </source>
</reference>
<reference evidence="2" key="1">
    <citation type="submission" date="2016-06" db="EMBL/GenBank/DDBJ databases">
        <authorList>
            <person name="Chen W."/>
            <person name="Hasegawa D.K."/>
        </authorList>
    </citation>
    <scope>NUCLEOTIDE SEQUENCE [LARGE SCALE GENOMIC DNA]</scope>
    <source>
        <strain evidence="2">MEAM1</strain>
    </source>
</reference>
<dbReference type="NCBIfam" id="NF003839">
    <property type="entry name" value="PRK05421.1-1"/>
    <property type="match status" value="1"/>
</dbReference>
<proteinExistence type="predicted"/>
<organism evidence="1 2">
    <name type="scientific">Candidatus Hamiltonella defensa</name>
    <name type="common">Bemisia tabaci</name>
    <dbReference type="NCBI Taxonomy" id="672795"/>
    <lineage>
        <taxon>Bacteria</taxon>
        <taxon>Pseudomonadati</taxon>
        <taxon>Pseudomonadota</taxon>
        <taxon>Gammaproteobacteria</taxon>
        <taxon>Enterobacterales</taxon>
        <taxon>Enterobacteriaceae</taxon>
        <taxon>aphid secondary symbionts</taxon>
        <taxon>Candidatus Williamhamiltonella</taxon>
    </lineage>
</organism>